<feature type="compositionally biased region" description="Low complexity" evidence="1">
    <location>
        <begin position="173"/>
        <end position="182"/>
    </location>
</feature>
<protein>
    <recommendedName>
        <fullName evidence="6">Transposase</fullName>
    </recommendedName>
</protein>
<name>A1BH95_CHLPD</name>
<proteinExistence type="predicted"/>
<reference evidence="2 5" key="1">
    <citation type="submission" date="2006-12" db="EMBL/GenBank/DDBJ databases">
        <title>Complete sequence of Chlorobium phaeobacteroides DSM 266.</title>
        <authorList>
            <consortium name="US DOE Joint Genome Institute"/>
            <person name="Copeland A."/>
            <person name="Lucas S."/>
            <person name="Lapidus A."/>
            <person name="Barry K."/>
            <person name="Detter J.C."/>
            <person name="Glavina del Rio T."/>
            <person name="Hammon N."/>
            <person name="Israni S."/>
            <person name="Pitluck S."/>
            <person name="Goltsman E."/>
            <person name="Schmutz J."/>
            <person name="Larimer F."/>
            <person name="Land M."/>
            <person name="Hauser L."/>
            <person name="Mikhailova N."/>
            <person name="Li T."/>
            <person name="Overmann J."/>
            <person name="Bryant D.A."/>
            <person name="Richardson P."/>
        </authorList>
    </citation>
    <scope>NUCLEOTIDE SEQUENCE [LARGE SCALE GENOMIC DNA]</scope>
    <source>
        <strain evidence="2 5">DSM 266</strain>
    </source>
</reference>
<dbReference type="AlphaFoldDB" id="A1BH95"/>
<dbReference type="KEGG" id="cph:Cpha266_1755"/>
<dbReference type="Proteomes" id="UP000008701">
    <property type="component" value="Chromosome"/>
</dbReference>
<organism evidence="2 5">
    <name type="scientific">Chlorobium phaeobacteroides (strain DSM 266 / SMG 266 / 2430)</name>
    <dbReference type="NCBI Taxonomy" id="290317"/>
    <lineage>
        <taxon>Bacteria</taxon>
        <taxon>Pseudomonadati</taxon>
        <taxon>Chlorobiota</taxon>
        <taxon>Chlorobiia</taxon>
        <taxon>Chlorobiales</taxon>
        <taxon>Chlorobiaceae</taxon>
        <taxon>Chlorobium/Pelodictyon group</taxon>
        <taxon>Chlorobium</taxon>
    </lineage>
</organism>
<dbReference type="EMBL" id="CP000492">
    <property type="protein sequence ID" value="ABL65772.1"/>
    <property type="molecule type" value="Genomic_DNA"/>
</dbReference>
<dbReference type="KEGG" id="cph:Cpha266_2323"/>
<sequence length="182" mass="20667">MHMKTSVLSRNNISPEVSGLITRLVSLIPWPARRQAMGDVVVTILDSKPRVAENEFGWNRSAVALGIKEFESGIVCVNDLTERHKPKSEEKHPELLEAIRKIMEPQSQAEPRLRTTLLYTNMTAQSVYNALLAEGWSEESLPAVRTISNILNRQNYRLRTVQKTKVEKKQQKQTRSSKTSGK</sequence>
<feature type="region of interest" description="Disordered" evidence="1">
    <location>
        <begin position="162"/>
        <end position="182"/>
    </location>
</feature>
<dbReference type="EMBL" id="CP000492">
    <property type="protein sequence ID" value="ABL66314.1"/>
    <property type="molecule type" value="Genomic_DNA"/>
</dbReference>
<dbReference type="eggNOG" id="COG3335">
    <property type="taxonomic scope" value="Bacteria"/>
</dbReference>
<evidence type="ECO:0000313" key="4">
    <source>
        <dbReference type="EMBL" id="ABL66314.1"/>
    </source>
</evidence>
<accession>A1BH95</accession>
<dbReference type="EMBL" id="CP000492">
    <property type="protein sequence ID" value="ABL65982.1"/>
    <property type="molecule type" value="Genomic_DNA"/>
</dbReference>
<dbReference type="STRING" id="290317.Cpha266_1755"/>
<evidence type="ECO:0000313" key="2">
    <source>
        <dbReference type="EMBL" id="ABL65772.1"/>
    </source>
</evidence>
<evidence type="ECO:0000256" key="1">
    <source>
        <dbReference type="SAM" id="MobiDB-lite"/>
    </source>
</evidence>
<dbReference type="KEGG" id="cph:Cpha266_1969"/>
<dbReference type="HOGENOM" id="CLU_113678_0_1_10"/>
<dbReference type="InterPro" id="IPR011518">
    <property type="entry name" value="Transposase_36"/>
</dbReference>
<dbReference type="Pfam" id="PF07592">
    <property type="entry name" value="DDE_Tnp_ISAZ013"/>
    <property type="match status" value="1"/>
</dbReference>
<evidence type="ECO:0000313" key="5">
    <source>
        <dbReference type="Proteomes" id="UP000008701"/>
    </source>
</evidence>
<evidence type="ECO:0008006" key="6">
    <source>
        <dbReference type="Google" id="ProtNLM"/>
    </source>
</evidence>
<gene>
    <name evidence="2" type="ordered locus">Cpha266_1755</name>
    <name evidence="3" type="ordered locus">Cpha266_1969</name>
    <name evidence="4" type="ordered locus">Cpha266_2323</name>
</gene>
<evidence type="ECO:0000313" key="3">
    <source>
        <dbReference type="EMBL" id="ABL65982.1"/>
    </source>
</evidence>
<keyword evidence="5" id="KW-1185">Reference proteome</keyword>